<name>A0A0V0GGE5_SOLCH</name>
<dbReference type="EMBL" id="GEDG01039818">
    <property type="protein sequence ID" value="JAP06957.1"/>
    <property type="molecule type" value="Transcribed_RNA"/>
</dbReference>
<dbReference type="AlphaFoldDB" id="A0A0V0GGE5"/>
<sequence>MMISSINNWVLNLIFVRINKPFNINTLFKQKLLNLMLSLTISRKIRQTKLIFSGPTYILFHKSLLVVL</sequence>
<reference evidence="1" key="1">
    <citation type="submission" date="2015-12" db="EMBL/GenBank/DDBJ databases">
        <title>Gene expression during late stages of embryo sac development: a critical building block for successful pollen-pistil interactions.</title>
        <authorList>
            <person name="Liu Y."/>
            <person name="Joly V."/>
            <person name="Sabar M."/>
            <person name="Matton D.P."/>
        </authorList>
    </citation>
    <scope>NUCLEOTIDE SEQUENCE</scope>
</reference>
<organism evidence="1">
    <name type="scientific">Solanum chacoense</name>
    <name type="common">Chaco potato</name>
    <dbReference type="NCBI Taxonomy" id="4108"/>
    <lineage>
        <taxon>Eukaryota</taxon>
        <taxon>Viridiplantae</taxon>
        <taxon>Streptophyta</taxon>
        <taxon>Embryophyta</taxon>
        <taxon>Tracheophyta</taxon>
        <taxon>Spermatophyta</taxon>
        <taxon>Magnoliopsida</taxon>
        <taxon>eudicotyledons</taxon>
        <taxon>Gunneridae</taxon>
        <taxon>Pentapetalae</taxon>
        <taxon>asterids</taxon>
        <taxon>lamiids</taxon>
        <taxon>Solanales</taxon>
        <taxon>Solanaceae</taxon>
        <taxon>Solanoideae</taxon>
        <taxon>Solaneae</taxon>
        <taxon>Solanum</taxon>
    </lineage>
</organism>
<proteinExistence type="predicted"/>
<evidence type="ECO:0000313" key="1">
    <source>
        <dbReference type="EMBL" id="JAP06957.1"/>
    </source>
</evidence>
<protein>
    <submittedName>
        <fullName evidence="1">Putative ovule protein</fullName>
    </submittedName>
</protein>
<accession>A0A0V0GGE5</accession>